<keyword evidence="12" id="KW-1185">Reference proteome</keyword>
<protein>
    <recommendedName>
        <fullName evidence="7">Serine protease</fullName>
        <ecNumber evidence="7">3.4.21.-</ecNumber>
    </recommendedName>
</protein>
<keyword evidence="5 7" id="KW-0720">Serine protease</keyword>
<dbReference type="InterPro" id="IPR008256">
    <property type="entry name" value="Peptidase_S1B"/>
</dbReference>
<keyword evidence="2" id="KW-0964">Secreted</keyword>
<keyword evidence="3 7" id="KW-0645">Protease</keyword>
<evidence type="ECO:0000256" key="2">
    <source>
        <dbReference type="ARBA" id="ARBA00022525"/>
    </source>
</evidence>
<dbReference type="GO" id="GO:0005576">
    <property type="term" value="C:extracellular region"/>
    <property type="evidence" value="ECO:0007669"/>
    <property type="project" value="UniProtKB-SubCell"/>
</dbReference>
<dbReference type="InterPro" id="IPR000253">
    <property type="entry name" value="FHA_dom"/>
</dbReference>
<dbReference type="OrthoDB" id="9783862at2"/>
<keyword evidence="9" id="KW-0472">Membrane</keyword>
<feature type="region of interest" description="Disordered" evidence="8">
    <location>
        <begin position="398"/>
        <end position="436"/>
    </location>
</feature>
<proteinExistence type="inferred from homology"/>
<gene>
    <name evidence="11" type="ORF">A4V09_20800</name>
</gene>
<comment type="similarity">
    <text evidence="7">Belongs to the peptidase S1B family.</text>
</comment>
<dbReference type="Proteomes" id="UP000092574">
    <property type="component" value="Chromosome"/>
</dbReference>
<dbReference type="GO" id="GO:0008236">
    <property type="term" value="F:serine-type peptidase activity"/>
    <property type="evidence" value="ECO:0007669"/>
    <property type="project" value="UniProtKB-KW"/>
</dbReference>
<dbReference type="SMART" id="SM00240">
    <property type="entry name" value="FHA"/>
    <property type="match status" value="1"/>
</dbReference>
<dbReference type="EMBL" id="CP015405">
    <property type="protein sequence ID" value="ANU77961.2"/>
    <property type="molecule type" value="Genomic_DNA"/>
</dbReference>
<feature type="signal peptide" evidence="7">
    <location>
        <begin position="1"/>
        <end position="32"/>
    </location>
</feature>
<evidence type="ECO:0000313" key="11">
    <source>
        <dbReference type="EMBL" id="ANU77961.2"/>
    </source>
</evidence>
<evidence type="ECO:0000256" key="8">
    <source>
        <dbReference type="SAM" id="MobiDB-lite"/>
    </source>
</evidence>
<feature type="transmembrane region" description="Helical" evidence="9">
    <location>
        <begin position="369"/>
        <end position="392"/>
    </location>
</feature>
<evidence type="ECO:0000256" key="3">
    <source>
        <dbReference type="ARBA" id="ARBA00022670"/>
    </source>
</evidence>
<dbReference type="SUPFAM" id="SSF49879">
    <property type="entry name" value="SMAD/FHA domain"/>
    <property type="match status" value="1"/>
</dbReference>
<name>A0A1C7IE90_9FIRM</name>
<dbReference type="InterPro" id="IPR009003">
    <property type="entry name" value="Peptidase_S1_PA"/>
</dbReference>
<evidence type="ECO:0000256" key="1">
    <source>
        <dbReference type="ARBA" id="ARBA00004613"/>
    </source>
</evidence>
<keyword evidence="7" id="KW-0732">Signal</keyword>
<evidence type="ECO:0000313" key="12">
    <source>
        <dbReference type="Proteomes" id="UP000092574"/>
    </source>
</evidence>
<dbReference type="STRING" id="1796616.A4V09_20800"/>
<dbReference type="InterPro" id="IPR008984">
    <property type="entry name" value="SMAD_FHA_dom_sf"/>
</dbReference>
<reference evidence="11" key="1">
    <citation type="submission" date="2017-04" db="EMBL/GenBank/DDBJ databases">
        <title>Complete Genome Sequences of Twelve Strains of a Stable Defined Moderately Diverse Mouse Microbiota 2 (sDMDMm2).</title>
        <authorList>
            <person name="Uchimura Y."/>
            <person name="Wyss M."/>
            <person name="Brugiroux S."/>
            <person name="Limenitakis J.P."/>
            <person name="Stecher B."/>
            <person name="McCoy K.D."/>
            <person name="Macpherson A.J."/>
        </authorList>
    </citation>
    <scope>NUCLEOTIDE SEQUENCE</scope>
    <source>
        <strain evidence="11">YL58</strain>
    </source>
</reference>
<evidence type="ECO:0000256" key="9">
    <source>
        <dbReference type="SAM" id="Phobius"/>
    </source>
</evidence>
<sequence length="550" mass="59447">MTGGKEMSRCKKMLMVILTVCLSLLFTVPVLADESDSVNAARNGVLQVNLVYVDKNGTTYPLQGGSGFLISDQVLLTNQHVVQMSDETKQAASEAYGVDFVNDNKLDIRLQVVVQRDVVIDATVKKSSAEMDVAIVDLSEPIYDRTPLELGDSASTTEAQKVYALGFPQAAELAQDINYYTNADVTVTDGIVAKKVEVNGTPFLQHSAKLSGGNSGGPLLNISGQVIGINQFRTNGDEYYYAMEINDIKKLLDAIGVTYNSAGETVPVDKIVSNNDNTDLNGQQEEGEKNKEPEKEEVNKSSLESKIAEAEKVDASKYTKESMGVLEVKLEDAKDVAADDEMSQEMVDKSTQELDNALKQLEEQSGLGIWLWVIVGGVAAAIVVIVVIIVLVSKGNKKQPVPARNLPSGGGGSPVPPQPTPPTTPSGYGENGETSVLNEGAGETTVLGASANAGAYLIRRKNRERIMITGPVFTIGKERRRVNYCVDDNTSVSRCHARISRKGSQYMAADMNSTNYTFINGMKVNPGEEKALSDNDILRLSDEEFEFHLG</sequence>
<dbReference type="PROSITE" id="PS50006">
    <property type="entry name" value="FHA_DOMAIN"/>
    <property type="match status" value="1"/>
</dbReference>
<dbReference type="PANTHER" id="PTHR43019:SF23">
    <property type="entry name" value="PROTEASE DO-LIKE 5, CHLOROPLASTIC"/>
    <property type="match status" value="1"/>
</dbReference>
<dbReference type="EC" id="3.4.21.-" evidence="7"/>
<feature type="compositionally biased region" description="Pro residues" evidence="8">
    <location>
        <begin position="414"/>
        <end position="424"/>
    </location>
</feature>
<dbReference type="Pfam" id="PF00498">
    <property type="entry name" value="FHA"/>
    <property type="match status" value="1"/>
</dbReference>
<feature type="domain" description="FHA" evidence="10">
    <location>
        <begin position="473"/>
        <end position="524"/>
    </location>
</feature>
<dbReference type="Gene3D" id="2.40.10.120">
    <property type="match status" value="1"/>
</dbReference>
<feature type="active site" description="Charge relay system" evidence="6">
    <location>
        <position position="117"/>
    </location>
</feature>
<comment type="subcellular location">
    <subcellularLocation>
        <location evidence="1">Secreted</location>
    </subcellularLocation>
</comment>
<evidence type="ECO:0000256" key="4">
    <source>
        <dbReference type="ARBA" id="ARBA00022801"/>
    </source>
</evidence>
<dbReference type="PANTHER" id="PTHR43019">
    <property type="entry name" value="SERINE ENDOPROTEASE DEGS"/>
    <property type="match status" value="1"/>
</dbReference>
<feature type="region of interest" description="Disordered" evidence="8">
    <location>
        <begin position="270"/>
        <end position="303"/>
    </location>
</feature>
<dbReference type="GO" id="GO:0006508">
    <property type="term" value="P:proteolysis"/>
    <property type="evidence" value="ECO:0007669"/>
    <property type="project" value="UniProtKB-KW"/>
</dbReference>
<feature type="chain" id="PRO_5011829997" description="Serine protease" evidence="7">
    <location>
        <begin position="33"/>
        <end position="550"/>
    </location>
</feature>
<dbReference type="Pfam" id="PF13365">
    <property type="entry name" value="Trypsin_2"/>
    <property type="match status" value="1"/>
</dbReference>
<evidence type="ECO:0000256" key="5">
    <source>
        <dbReference type="ARBA" id="ARBA00022825"/>
    </source>
</evidence>
<organism evidence="11 12">
    <name type="scientific">Blautia pseudococcoides</name>
    <dbReference type="NCBI Taxonomy" id="1796616"/>
    <lineage>
        <taxon>Bacteria</taxon>
        <taxon>Bacillati</taxon>
        <taxon>Bacillota</taxon>
        <taxon>Clostridia</taxon>
        <taxon>Lachnospirales</taxon>
        <taxon>Lachnospiraceae</taxon>
        <taxon>Blautia</taxon>
    </lineage>
</organism>
<dbReference type="PRINTS" id="PR00839">
    <property type="entry name" value="V8PROTEASE"/>
</dbReference>
<dbReference type="Gene3D" id="1.20.1270.90">
    <property type="entry name" value="AF1782-like"/>
    <property type="match status" value="1"/>
</dbReference>
<feature type="active site" description="Charge relay system" evidence="6">
    <location>
        <position position="80"/>
    </location>
</feature>
<dbReference type="SUPFAM" id="SSF50494">
    <property type="entry name" value="Trypsin-like serine proteases"/>
    <property type="match status" value="1"/>
</dbReference>
<keyword evidence="9" id="KW-0812">Transmembrane</keyword>
<feature type="compositionally biased region" description="Basic and acidic residues" evidence="8">
    <location>
        <begin position="286"/>
        <end position="299"/>
    </location>
</feature>
<evidence type="ECO:0000256" key="7">
    <source>
        <dbReference type="RuleBase" id="RU004296"/>
    </source>
</evidence>
<evidence type="ECO:0000256" key="6">
    <source>
        <dbReference type="PIRSR" id="PIRSR608256-1"/>
    </source>
</evidence>
<dbReference type="AlphaFoldDB" id="A0A1C7IE90"/>
<keyword evidence="9" id="KW-1133">Transmembrane helix</keyword>
<dbReference type="Gene3D" id="2.60.200.20">
    <property type="match status" value="1"/>
</dbReference>
<evidence type="ECO:0000259" key="10">
    <source>
        <dbReference type="PROSITE" id="PS50006"/>
    </source>
</evidence>
<accession>A0A1C7IE90</accession>
<dbReference type="CDD" id="cd00060">
    <property type="entry name" value="FHA"/>
    <property type="match status" value="1"/>
</dbReference>
<dbReference type="KEGG" id="byl:A4V09_20800"/>
<keyword evidence="4 7" id="KW-0378">Hydrolase</keyword>
<feature type="active site" description="Charge relay system" evidence="6">
    <location>
        <position position="215"/>
    </location>
</feature>